<proteinExistence type="predicted"/>
<keyword evidence="1" id="KW-0677">Repeat</keyword>
<accession>A0A4S3L2F0</accession>
<dbReference type="GO" id="GO:0016158">
    <property type="term" value="F:inositol hexakisphosphate 3-phosphatase activity"/>
    <property type="evidence" value="ECO:0007669"/>
    <property type="project" value="InterPro"/>
</dbReference>
<dbReference type="RefSeq" id="WP_123521869.1">
    <property type="nucleotide sequence ID" value="NZ_JBHLWF010000005.1"/>
</dbReference>
<dbReference type="InterPro" id="IPR003431">
    <property type="entry name" value="B-propeller_Phytase"/>
</dbReference>
<dbReference type="EMBL" id="SMAF01000001">
    <property type="protein sequence ID" value="TCT01208.1"/>
    <property type="molecule type" value="Genomic_DNA"/>
</dbReference>
<dbReference type="OrthoDB" id="5943115at2"/>
<dbReference type="Gene3D" id="2.120.10.30">
    <property type="entry name" value="TolB, C-terminal domain"/>
    <property type="match status" value="1"/>
</dbReference>
<dbReference type="PROSITE" id="PS51662">
    <property type="entry name" value="BP_PHYTASE"/>
    <property type="match status" value="1"/>
</dbReference>
<sequence>MKTLPRGLSTVLFPLLLAACATTPGSRPATPSMPAIPATWVAEPLPGDEIDSVSVWRRDDAPAHVIATAKKGHRLVLLDADTGRLAGELGRHGSAPGEFSAPNGIAIDGDLAFVVDRDNRRVQVLQLTSGNVIGTFGDDALRRPFGLWLRVHGGGFYHVYVTDSFDVDPGVEPPGMDGRVKRYAVRLSGSGLEAQLEGRFGEMEGEAALRYVESVWGDPPHNRLLVADEYPEHRDIKVFDMAGRFTGAVIGQGMFTGEPEGLTLIECGDDGGGYWLVSDQDPDQQAFHLFERRSLARVGSFRSDDARMVDGLWFQPGRSGRFPAGVLFTQSNDITVVAFDWQHIVEALSLRRDCGL</sequence>
<dbReference type="AlphaFoldDB" id="A0A4S3L2F0"/>
<name>A0A4S3L2F0_9GAMM</name>
<evidence type="ECO:0000313" key="5">
    <source>
        <dbReference type="EMBL" id="TCT01208.1"/>
    </source>
</evidence>
<feature type="signal peptide" evidence="3">
    <location>
        <begin position="1"/>
        <end position="29"/>
    </location>
</feature>
<protein>
    <submittedName>
        <fullName evidence="5">3-phytase</fullName>
    </submittedName>
</protein>
<reference evidence="5 6" key="1">
    <citation type="submission" date="2019-03" db="EMBL/GenBank/DDBJ databases">
        <title>Genomic Encyclopedia of Type Strains, Phase IV (KMG-IV): sequencing the most valuable type-strain genomes for metagenomic binning, comparative biology and taxonomic classification.</title>
        <authorList>
            <person name="Goeker M."/>
        </authorList>
    </citation>
    <scope>NUCLEOTIDE SEQUENCE [LARGE SCALE GENOMIC DNA]</scope>
    <source>
        <strain evidence="5 6">DSM 21944</strain>
    </source>
</reference>
<evidence type="ECO:0000256" key="2">
    <source>
        <dbReference type="PROSITE-ProRule" id="PRU00504"/>
    </source>
</evidence>
<comment type="caution">
    <text evidence="5">The sequence shown here is derived from an EMBL/GenBank/DDBJ whole genome shotgun (WGS) entry which is preliminary data.</text>
</comment>
<evidence type="ECO:0000256" key="3">
    <source>
        <dbReference type="SAM" id="SignalP"/>
    </source>
</evidence>
<dbReference type="InterPro" id="IPR001258">
    <property type="entry name" value="NHL_repeat"/>
</dbReference>
<evidence type="ECO:0000313" key="6">
    <source>
        <dbReference type="Proteomes" id="UP000294599"/>
    </source>
</evidence>
<gene>
    <name evidence="5" type="ORF">EDC25_10163</name>
</gene>
<feature type="repeat" description="NHL" evidence="2">
    <location>
        <begin position="86"/>
        <end position="128"/>
    </location>
</feature>
<keyword evidence="3" id="KW-0732">Signal</keyword>
<organism evidence="5 6">
    <name type="scientific">Pseudofulvimonas gallinarii</name>
    <dbReference type="NCBI Taxonomy" id="634155"/>
    <lineage>
        <taxon>Bacteria</taxon>
        <taxon>Pseudomonadati</taxon>
        <taxon>Pseudomonadota</taxon>
        <taxon>Gammaproteobacteria</taxon>
        <taxon>Lysobacterales</taxon>
        <taxon>Rhodanobacteraceae</taxon>
        <taxon>Pseudofulvimonas</taxon>
    </lineage>
</organism>
<keyword evidence="6" id="KW-1185">Reference proteome</keyword>
<evidence type="ECO:0000256" key="1">
    <source>
        <dbReference type="ARBA" id="ARBA00022737"/>
    </source>
</evidence>
<dbReference type="Proteomes" id="UP000294599">
    <property type="component" value="Unassembled WGS sequence"/>
</dbReference>
<dbReference type="InterPro" id="IPR011042">
    <property type="entry name" value="6-blade_b-propeller_TolB-like"/>
</dbReference>
<dbReference type="PROSITE" id="PS51125">
    <property type="entry name" value="NHL"/>
    <property type="match status" value="1"/>
</dbReference>
<evidence type="ECO:0000259" key="4">
    <source>
        <dbReference type="PROSITE" id="PS51662"/>
    </source>
</evidence>
<feature type="domain" description="BPP" evidence="4">
    <location>
        <begin position="26"/>
        <end position="348"/>
    </location>
</feature>
<dbReference type="PROSITE" id="PS51257">
    <property type="entry name" value="PROKAR_LIPOPROTEIN"/>
    <property type="match status" value="1"/>
</dbReference>
<feature type="chain" id="PRO_5030100362" evidence="3">
    <location>
        <begin position="30"/>
        <end position="356"/>
    </location>
</feature>
<dbReference type="SUPFAM" id="SSF50956">
    <property type="entry name" value="Thermostable phytase (3-phytase)"/>
    <property type="match status" value="1"/>
</dbReference>